<reference evidence="1 2" key="1">
    <citation type="submission" date="2023-03" db="EMBL/GenBank/DDBJ databases">
        <title>WGS of NDM-producing Providencia thailandensis from Ukrainian patients.</title>
        <authorList>
            <person name="Zabicka D."/>
            <person name="Izdebski R."/>
            <person name="Urbanowicz P."/>
            <person name="Biedrzycka M."/>
            <person name="Guzek A."/>
            <person name="Gniadkowski M."/>
        </authorList>
    </citation>
    <scope>NUCLEOTIDE SEQUENCE [LARGE SCALE GENOMIC DNA]</scope>
    <source>
        <strain evidence="1 2">8015-22</strain>
    </source>
</reference>
<gene>
    <name evidence="1" type="ORF">PZS58_02215</name>
</gene>
<sequence>METKLLNWKKRGLKHILERHHPEFWDGSIKDTQSFFNKDMSVNEITNAIESVMKQNRETLVTKGSIRMYQVEG</sequence>
<accession>A0AAJ1N8J3</accession>
<proteinExistence type="predicted"/>
<comment type="caution">
    <text evidence="1">The sequence shown here is derived from an EMBL/GenBank/DDBJ whole genome shotgun (WGS) entry which is preliminary data.</text>
</comment>
<protein>
    <submittedName>
        <fullName evidence="1">Uncharacterized protein</fullName>
    </submittedName>
</protein>
<evidence type="ECO:0000313" key="2">
    <source>
        <dbReference type="Proteomes" id="UP001163056"/>
    </source>
</evidence>
<dbReference type="AlphaFoldDB" id="A0AAJ1N8J3"/>
<dbReference type="RefSeq" id="WP_088499390.1">
    <property type="nucleotide sequence ID" value="NZ_BRQK01000002.1"/>
</dbReference>
<evidence type="ECO:0000313" key="1">
    <source>
        <dbReference type="EMBL" id="MDE8768358.1"/>
    </source>
</evidence>
<dbReference type="EMBL" id="JAREJI010000001">
    <property type="protein sequence ID" value="MDE8768358.1"/>
    <property type="molecule type" value="Genomic_DNA"/>
</dbReference>
<organism evidence="1 2">
    <name type="scientific">Providencia stuartii</name>
    <dbReference type="NCBI Taxonomy" id="588"/>
    <lineage>
        <taxon>Bacteria</taxon>
        <taxon>Pseudomonadati</taxon>
        <taxon>Pseudomonadota</taxon>
        <taxon>Gammaproteobacteria</taxon>
        <taxon>Enterobacterales</taxon>
        <taxon>Morganellaceae</taxon>
        <taxon>Providencia</taxon>
    </lineage>
</organism>
<name>A0AAJ1N8J3_PROST</name>
<dbReference type="Proteomes" id="UP001163056">
    <property type="component" value="Unassembled WGS sequence"/>
</dbReference>